<dbReference type="Pfam" id="PF06067">
    <property type="entry name" value="DUF932"/>
    <property type="match status" value="1"/>
</dbReference>
<evidence type="ECO:0000313" key="1">
    <source>
        <dbReference type="EMBL" id="MIV46585.1"/>
    </source>
</evidence>
<name>A0A402WLX0_SALER</name>
<comment type="caution">
    <text evidence="1">The sequence shown here is derived from an EMBL/GenBank/DDBJ whole genome shotgun (WGS) entry which is preliminary data.</text>
</comment>
<organism evidence="1">
    <name type="scientific">Salmonella enterica</name>
    <name type="common">Salmonella choleraesuis</name>
    <dbReference type="NCBI Taxonomy" id="28901"/>
    <lineage>
        <taxon>Bacteria</taxon>
        <taxon>Pseudomonadati</taxon>
        <taxon>Pseudomonadota</taxon>
        <taxon>Gammaproteobacteria</taxon>
        <taxon>Enterobacterales</taxon>
        <taxon>Enterobacteriaceae</taxon>
        <taxon>Salmonella</taxon>
    </lineage>
</organism>
<dbReference type="EMBL" id="RSUV01000026">
    <property type="protein sequence ID" value="MIV46585.1"/>
    <property type="molecule type" value="Genomic_DNA"/>
</dbReference>
<gene>
    <name evidence="1" type="ORF">A7E06_24605</name>
</gene>
<dbReference type="Proteomes" id="UP000839530">
    <property type="component" value="Unassembled WGS sequence"/>
</dbReference>
<sequence>MSSFANRYHAPSSIRQKRALTNDELQRIVPSAFSAEKHDSRSERYTYIPTIEILDRLREEGFQPFYAKQSRTRDIEKREFTKHLLRLRRHDQIQGGNEIPEIILLNSHDGSSSYKMIPGMFRQVCSNGLVAWKDFGEISVPHKGDIVGQVIDGAFEVLRTFERVEQNIDLMRGIEMSHSEQLLLGSAALDYRYEGKQAPITPEQVINPRRWEDNRADLWTTFNRIQENVIKGGISGRTEKGKRTRTREVTGIDGDIKLNQALWKMAEEFAKLKA</sequence>
<reference evidence="1" key="1">
    <citation type="submission" date="2018-07" db="EMBL/GenBank/DDBJ databases">
        <authorList>
            <consortium name="GenomeTrakr network: Whole genome sequencing for foodborne pathogen traceback"/>
        </authorList>
    </citation>
    <scope>NUCLEOTIDE SEQUENCE [LARGE SCALE GENOMIC DNA]</scope>
    <source>
        <strain evidence="1">CFSAN048114</strain>
    </source>
</reference>
<dbReference type="InterPro" id="IPR026325">
    <property type="entry name" value="DUF932"/>
</dbReference>
<accession>A0A402WLX0</accession>
<protein>
    <submittedName>
        <fullName evidence="1">DUF945 domain-containing protein</fullName>
    </submittedName>
</protein>
<dbReference type="AlphaFoldDB" id="A0A402WLX0"/>
<proteinExistence type="predicted"/>